<dbReference type="Gene3D" id="1.10.1660.10">
    <property type="match status" value="1"/>
</dbReference>
<dbReference type="PROSITE" id="PS00552">
    <property type="entry name" value="HTH_MERR_1"/>
    <property type="match status" value="1"/>
</dbReference>
<feature type="domain" description="HTH merR-type" evidence="4">
    <location>
        <begin position="1"/>
        <end position="70"/>
    </location>
</feature>
<name>A0ABS7RF23_9HYPH</name>
<dbReference type="PANTHER" id="PTHR30204:SF94">
    <property type="entry name" value="HEAVY METAL-DEPENDENT TRANSCRIPTIONAL REGULATOR HI_0293-RELATED"/>
    <property type="match status" value="1"/>
</dbReference>
<evidence type="ECO:0000256" key="2">
    <source>
        <dbReference type="ARBA" id="ARBA00023125"/>
    </source>
</evidence>
<dbReference type="InterPro" id="IPR047057">
    <property type="entry name" value="MerR_fam"/>
</dbReference>
<gene>
    <name evidence="5" type="ORF">KVG22_20560</name>
</gene>
<keyword evidence="3" id="KW-0804">Transcription</keyword>
<dbReference type="CDD" id="cd04785">
    <property type="entry name" value="HTH_CadR-PbrR-like"/>
    <property type="match status" value="1"/>
</dbReference>
<keyword evidence="2" id="KW-0238">DNA-binding</keyword>
<dbReference type="PRINTS" id="PR00040">
    <property type="entry name" value="HTHMERR"/>
</dbReference>
<proteinExistence type="predicted"/>
<dbReference type="PANTHER" id="PTHR30204">
    <property type="entry name" value="REDOX-CYCLING DRUG-SENSING TRANSCRIPTIONAL ACTIVATOR SOXR"/>
    <property type="match status" value="1"/>
</dbReference>
<keyword evidence="6" id="KW-1185">Reference proteome</keyword>
<dbReference type="PROSITE" id="PS50937">
    <property type="entry name" value="HTH_MERR_2"/>
    <property type="match status" value="1"/>
</dbReference>
<evidence type="ECO:0000259" key="4">
    <source>
        <dbReference type="PROSITE" id="PS50937"/>
    </source>
</evidence>
<keyword evidence="1" id="KW-0805">Transcription regulation</keyword>
<protein>
    <submittedName>
        <fullName evidence="5">Helix-turn-helix domain-containing protein</fullName>
    </submittedName>
</protein>
<dbReference type="SUPFAM" id="SSF46955">
    <property type="entry name" value="Putative DNA-binding domain"/>
    <property type="match status" value="1"/>
</dbReference>
<dbReference type="InterPro" id="IPR000551">
    <property type="entry name" value="MerR-type_HTH_dom"/>
</dbReference>
<sequence length="140" mass="16208">MLTIGELSRATGVKIPTIRYYEQMGLMAVAERSGGNQRRYESHDRERLSFIKHARDLGFTIEAIRELLELSAHPDRPCVDADEIAVRQLQAVRNKIAKLRLLEKELDRMTSRNHDDQVKHCYVLQSLANHDMCVSEHQRP</sequence>
<dbReference type="RefSeq" id="WP_009452604.1">
    <property type="nucleotide sequence ID" value="NZ_CBDDPV010000002.1"/>
</dbReference>
<evidence type="ECO:0000313" key="5">
    <source>
        <dbReference type="EMBL" id="MBY8919000.1"/>
    </source>
</evidence>
<dbReference type="SMART" id="SM00422">
    <property type="entry name" value="HTH_MERR"/>
    <property type="match status" value="1"/>
</dbReference>
<evidence type="ECO:0000313" key="6">
    <source>
        <dbReference type="Proteomes" id="UP000777661"/>
    </source>
</evidence>
<organism evidence="5 6">
    <name type="scientific">Nitratireductor rhodophyticola</name>
    <dbReference type="NCBI Taxonomy" id="2854036"/>
    <lineage>
        <taxon>Bacteria</taxon>
        <taxon>Pseudomonadati</taxon>
        <taxon>Pseudomonadota</taxon>
        <taxon>Alphaproteobacteria</taxon>
        <taxon>Hyphomicrobiales</taxon>
        <taxon>Phyllobacteriaceae</taxon>
        <taxon>Nitratireductor</taxon>
    </lineage>
</organism>
<dbReference type="Pfam" id="PF13411">
    <property type="entry name" value="MerR_1"/>
    <property type="match status" value="1"/>
</dbReference>
<dbReference type="Proteomes" id="UP000777661">
    <property type="component" value="Unassembled WGS sequence"/>
</dbReference>
<dbReference type="InterPro" id="IPR009061">
    <property type="entry name" value="DNA-bd_dom_put_sf"/>
</dbReference>
<accession>A0ABS7RF23</accession>
<comment type="caution">
    <text evidence="5">The sequence shown here is derived from an EMBL/GenBank/DDBJ whole genome shotgun (WGS) entry which is preliminary data.</text>
</comment>
<evidence type="ECO:0000256" key="3">
    <source>
        <dbReference type="ARBA" id="ARBA00023163"/>
    </source>
</evidence>
<dbReference type="EMBL" id="JAHSQO010000009">
    <property type="protein sequence ID" value="MBY8919000.1"/>
    <property type="molecule type" value="Genomic_DNA"/>
</dbReference>
<evidence type="ECO:0000256" key="1">
    <source>
        <dbReference type="ARBA" id="ARBA00023015"/>
    </source>
</evidence>
<reference evidence="5 6" key="1">
    <citation type="submission" date="2021-06" db="EMBL/GenBank/DDBJ databases">
        <title>Nitratireductor porphyridii sp. nov., isolated from a small marine red alga, Porphyridium purpureum in South Korea.</title>
        <authorList>
            <person name="Kim K.H."/>
            <person name="Kristyanto S."/>
            <person name="Jeon C.O."/>
        </authorList>
    </citation>
    <scope>NUCLEOTIDE SEQUENCE [LARGE SCALE GENOMIC DNA]</scope>
    <source>
        <strain evidence="5 6">R6</strain>
    </source>
</reference>